<dbReference type="InterPro" id="IPR005119">
    <property type="entry name" value="LysR_subst-bd"/>
</dbReference>
<organism evidence="6 7">
    <name type="scientific">Pontivivens marinum</name>
    <dbReference type="NCBI Taxonomy" id="1690039"/>
    <lineage>
        <taxon>Bacteria</taxon>
        <taxon>Pseudomonadati</taxon>
        <taxon>Pseudomonadota</taxon>
        <taxon>Alphaproteobacteria</taxon>
        <taxon>Rhodobacterales</taxon>
        <taxon>Paracoccaceae</taxon>
        <taxon>Pontivivens</taxon>
    </lineage>
</organism>
<dbReference type="SUPFAM" id="SSF53850">
    <property type="entry name" value="Periplasmic binding protein-like II"/>
    <property type="match status" value="1"/>
</dbReference>
<sequence>MDYRNLPPLSRLRPFEAAARHENFTDAAAELGLTQTAVSKQIAALELDLGVALFVRRNRAVFLTEEGRSFGQVVSGALAEIAAEAMRLRGGRQPGGLVLLCQHCEAFYWLMPRLSRFHEQHPGLELRVVSTIAPLTEAQEPFDVALQTSGRASGSARLAFTASDEVFPVAAPDYIPEGDLPLSADQFSRYTLLIHRVIPQEWMEWRDWFAAIGHHGPTDGRTIRFDSFPLVLQAAVSGQGIALGWARTVEGMLAEGKLVRVCTESVPRPTDISVYRGPRRGAQAETEALISWLRDELDVS</sequence>
<dbReference type="Gene3D" id="3.40.190.10">
    <property type="entry name" value="Periplasmic binding protein-like II"/>
    <property type="match status" value="2"/>
</dbReference>
<dbReference type="FunFam" id="1.10.10.10:FF:000001">
    <property type="entry name" value="LysR family transcriptional regulator"/>
    <property type="match status" value="1"/>
</dbReference>
<dbReference type="PROSITE" id="PS50931">
    <property type="entry name" value="HTH_LYSR"/>
    <property type="match status" value="1"/>
</dbReference>
<evidence type="ECO:0000313" key="6">
    <source>
        <dbReference type="EMBL" id="SOH93792.1"/>
    </source>
</evidence>
<keyword evidence="2" id="KW-0805">Transcription regulation</keyword>
<evidence type="ECO:0000313" key="7">
    <source>
        <dbReference type="Proteomes" id="UP000220034"/>
    </source>
</evidence>
<proteinExistence type="inferred from homology"/>
<dbReference type="OrthoDB" id="9804958at2"/>
<keyword evidence="3" id="KW-0238">DNA-binding</keyword>
<evidence type="ECO:0000256" key="4">
    <source>
        <dbReference type="ARBA" id="ARBA00023163"/>
    </source>
</evidence>
<protein>
    <submittedName>
        <fullName evidence="6">LysR family transcriptional regulator, glycine cleavage system transcriptional activator</fullName>
    </submittedName>
</protein>
<dbReference type="Proteomes" id="UP000220034">
    <property type="component" value="Unassembled WGS sequence"/>
</dbReference>
<dbReference type="PRINTS" id="PR00039">
    <property type="entry name" value="HTHLYSR"/>
</dbReference>
<dbReference type="InterPro" id="IPR058163">
    <property type="entry name" value="LysR-type_TF_proteobact-type"/>
</dbReference>
<dbReference type="EMBL" id="OCTN01000002">
    <property type="protein sequence ID" value="SOH93792.1"/>
    <property type="molecule type" value="Genomic_DNA"/>
</dbReference>
<gene>
    <name evidence="6" type="ORF">SAMN06273572_102470</name>
</gene>
<evidence type="ECO:0000256" key="3">
    <source>
        <dbReference type="ARBA" id="ARBA00023125"/>
    </source>
</evidence>
<dbReference type="Gene3D" id="1.10.10.10">
    <property type="entry name" value="Winged helix-like DNA-binding domain superfamily/Winged helix DNA-binding domain"/>
    <property type="match status" value="1"/>
</dbReference>
<dbReference type="GO" id="GO:0043565">
    <property type="term" value="F:sequence-specific DNA binding"/>
    <property type="evidence" value="ECO:0007669"/>
    <property type="project" value="TreeGrafter"/>
</dbReference>
<dbReference type="PANTHER" id="PTHR30537:SF26">
    <property type="entry name" value="GLYCINE CLEAVAGE SYSTEM TRANSCRIPTIONAL ACTIVATOR"/>
    <property type="match status" value="1"/>
</dbReference>
<dbReference type="RefSeq" id="WP_097929342.1">
    <property type="nucleotide sequence ID" value="NZ_OCTN01000002.1"/>
</dbReference>
<evidence type="ECO:0000259" key="5">
    <source>
        <dbReference type="PROSITE" id="PS50931"/>
    </source>
</evidence>
<reference evidence="7" key="1">
    <citation type="submission" date="2017-09" db="EMBL/GenBank/DDBJ databases">
        <authorList>
            <person name="Varghese N."/>
            <person name="Submissions S."/>
        </authorList>
    </citation>
    <scope>NUCLEOTIDE SEQUENCE [LARGE SCALE GENOMIC DNA]</scope>
    <source>
        <strain evidence="7">C7</strain>
    </source>
</reference>
<dbReference type="Pfam" id="PF00126">
    <property type="entry name" value="HTH_1"/>
    <property type="match status" value="1"/>
</dbReference>
<comment type="similarity">
    <text evidence="1">Belongs to the LysR transcriptional regulatory family.</text>
</comment>
<feature type="domain" description="HTH lysR-type" evidence="5">
    <location>
        <begin position="7"/>
        <end position="64"/>
    </location>
</feature>
<accession>A0A2C9CRC2</accession>
<dbReference type="PANTHER" id="PTHR30537">
    <property type="entry name" value="HTH-TYPE TRANSCRIPTIONAL REGULATOR"/>
    <property type="match status" value="1"/>
</dbReference>
<dbReference type="InterPro" id="IPR036390">
    <property type="entry name" value="WH_DNA-bd_sf"/>
</dbReference>
<dbReference type="GO" id="GO:0006351">
    <property type="term" value="P:DNA-templated transcription"/>
    <property type="evidence" value="ECO:0007669"/>
    <property type="project" value="TreeGrafter"/>
</dbReference>
<keyword evidence="7" id="KW-1185">Reference proteome</keyword>
<keyword evidence="4" id="KW-0804">Transcription</keyword>
<dbReference type="Pfam" id="PF03466">
    <property type="entry name" value="LysR_substrate"/>
    <property type="match status" value="1"/>
</dbReference>
<dbReference type="InterPro" id="IPR036388">
    <property type="entry name" value="WH-like_DNA-bd_sf"/>
</dbReference>
<dbReference type="AlphaFoldDB" id="A0A2C9CRC2"/>
<dbReference type="SUPFAM" id="SSF46785">
    <property type="entry name" value="Winged helix' DNA-binding domain"/>
    <property type="match status" value="1"/>
</dbReference>
<dbReference type="GO" id="GO:0003700">
    <property type="term" value="F:DNA-binding transcription factor activity"/>
    <property type="evidence" value="ECO:0007669"/>
    <property type="project" value="InterPro"/>
</dbReference>
<name>A0A2C9CRC2_9RHOB</name>
<evidence type="ECO:0000256" key="1">
    <source>
        <dbReference type="ARBA" id="ARBA00009437"/>
    </source>
</evidence>
<dbReference type="InterPro" id="IPR000847">
    <property type="entry name" value="LysR_HTH_N"/>
</dbReference>
<evidence type="ECO:0000256" key="2">
    <source>
        <dbReference type="ARBA" id="ARBA00023015"/>
    </source>
</evidence>